<proteinExistence type="inferred from homology"/>
<reference evidence="2" key="1">
    <citation type="journal article" date="2019" name="bioRxiv">
        <title>The Genome of the Zebra Mussel, Dreissena polymorpha: A Resource for Invasive Species Research.</title>
        <authorList>
            <person name="McCartney M.A."/>
            <person name="Auch B."/>
            <person name="Kono T."/>
            <person name="Mallez S."/>
            <person name="Zhang Y."/>
            <person name="Obille A."/>
            <person name="Becker A."/>
            <person name="Abrahante J.E."/>
            <person name="Garbe J."/>
            <person name="Badalamenti J.P."/>
            <person name="Herman A."/>
            <person name="Mangelson H."/>
            <person name="Liachko I."/>
            <person name="Sullivan S."/>
            <person name="Sone E.D."/>
            <person name="Koren S."/>
            <person name="Silverstein K.A.T."/>
            <person name="Beckman K.B."/>
            <person name="Gohl D.M."/>
        </authorList>
    </citation>
    <scope>NUCLEOTIDE SEQUENCE</scope>
    <source>
        <strain evidence="2">Duluth1</strain>
        <tissue evidence="2">Whole animal</tissue>
    </source>
</reference>
<comment type="similarity">
    <text evidence="1">Belongs to the HEATR1/UTP10 family.</text>
</comment>
<protein>
    <recommendedName>
        <fullName evidence="1">HEAT repeat-containing protein 1</fullName>
    </recommendedName>
</protein>
<dbReference type="GO" id="GO:0030515">
    <property type="term" value="F:snoRNA binding"/>
    <property type="evidence" value="ECO:0007669"/>
    <property type="project" value="TreeGrafter"/>
</dbReference>
<dbReference type="GO" id="GO:0034455">
    <property type="term" value="C:t-UTP complex"/>
    <property type="evidence" value="ECO:0007669"/>
    <property type="project" value="TreeGrafter"/>
</dbReference>
<evidence type="ECO:0000313" key="2">
    <source>
        <dbReference type="EMBL" id="KAH3695792.1"/>
    </source>
</evidence>
<dbReference type="GO" id="GO:0045943">
    <property type="term" value="P:positive regulation of transcription by RNA polymerase I"/>
    <property type="evidence" value="ECO:0007669"/>
    <property type="project" value="TreeGrafter"/>
</dbReference>
<comment type="subcellular location">
    <subcellularLocation>
        <location evidence="1">Nucleus</location>
        <location evidence="1">Nucleolus</location>
    </subcellularLocation>
</comment>
<dbReference type="InterPro" id="IPR040191">
    <property type="entry name" value="UTP10"/>
</dbReference>
<reference evidence="2" key="2">
    <citation type="submission" date="2020-11" db="EMBL/GenBank/DDBJ databases">
        <authorList>
            <person name="McCartney M.A."/>
            <person name="Auch B."/>
            <person name="Kono T."/>
            <person name="Mallez S."/>
            <person name="Becker A."/>
            <person name="Gohl D.M."/>
            <person name="Silverstein K.A.T."/>
            <person name="Koren S."/>
            <person name="Bechman K.B."/>
            <person name="Herman A."/>
            <person name="Abrahante J.E."/>
            <person name="Garbe J."/>
        </authorList>
    </citation>
    <scope>NUCLEOTIDE SEQUENCE</scope>
    <source>
        <strain evidence="2">Duluth1</strain>
        <tissue evidence="2">Whole animal</tissue>
    </source>
</reference>
<organism evidence="2 3">
    <name type="scientific">Dreissena polymorpha</name>
    <name type="common">Zebra mussel</name>
    <name type="synonym">Mytilus polymorpha</name>
    <dbReference type="NCBI Taxonomy" id="45954"/>
    <lineage>
        <taxon>Eukaryota</taxon>
        <taxon>Metazoa</taxon>
        <taxon>Spiralia</taxon>
        <taxon>Lophotrochozoa</taxon>
        <taxon>Mollusca</taxon>
        <taxon>Bivalvia</taxon>
        <taxon>Autobranchia</taxon>
        <taxon>Heteroconchia</taxon>
        <taxon>Euheterodonta</taxon>
        <taxon>Imparidentia</taxon>
        <taxon>Neoheterodontei</taxon>
        <taxon>Myida</taxon>
        <taxon>Dreissenoidea</taxon>
        <taxon>Dreissenidae</taxon>
        <taxon>Dreissena</taxon>
    </lineage>
</organism>
<dbReference type="GO" id="GO:0000462">
    <property type="term" value="P:maturation of SSU-rRNA from tricistronic rRNA transcript (SSU-rRNA, 5.8S rRNA, LSU-rRNA)"/>
    <property type="evidence" value="ECO:0007669"/>
    <property type="project" value="TreeGrafter"/>
</dbReference>
<gene>
    <name evidence="2" type="ORF">DPMN_083251</name>
</gene>
<comment type="function">
    <text evidence="1">Involved in nucleolar processing of pre-18S ribosomal RNA.</text>
</comment>
<dbReference type="GO" id="GO:0030686">
    <property type="term" value="C:90S preribosome"/>
    <property type="evidence" value="ECO:0007669"/>
    <property type="project" value="TreeGrafter"/>
</dbReference>
<sequence>MDVIVSCIRSSDNPQTHHHAFILLTAAAKIYPVSMRHPQTHHHALILLTAAAKIYPVSMRQPPDPPPCPHTAHCSS</sequence>
<dbReference type="PANTHER" id="PTHR13457">
    <property type="entry name" value="BAP28"/>
    <property type="match status" value="1"/>
</dbReference>
<accession>A0A9D3YCA6</accession>
<keyword evidence="1" id="KW-0698">rRNA processing</keyword>
<dbReference type="Proteomes" id="UP000828390">
    <property type="component" value="Unassembled WGS sequence"/>
</dbReference>
<dbReference type="GO" id="GO:0032040">
    <property type="term" value="C:small-subunit processome"/>
    <property type="evidence" value="ECO:0007669"/>
    <property type="project" value="TreeGrafter"/>
</dbReference>
<dbReference type="PANTHER" id="PTHR13457:SF1">
    <property type="entry name" value="HEAT REPEAT-CONTAINING PROTEIN 1"/>
    <property type="match status" value="1"/>
</dbReference>
<evidence type="ECO:0000256" key="1">
    <source>
        <dbReference type="RuleBase" id="RU367065"/>
    </source>
</evidence>
<dbReference type="EMBL" id="JAIWYP010000016">
    <property type="protein sequence ID" value="KAH3695792.1"/>
    <property type="molecule type" value="Genomic_DNA"/>
</dbReference>
<comment type="caution">
    <text evidence="2">The sequence shown here is derived from an EMBL/GenBank/DDBJ whole genome shotgun (WGS) entry which is preliminary data.</text>
</comment>
<keyword evidence="1" id="KW-0539">Nucleus</keyword>
<name>A0A9D3YCA6_DREPO</name>
<keyword evidence="1" id="KW-0687">Ribonucleoprotein</keyword>
<keyword evidence="1" id="KW-0690">Ribosome biogenesis</keyword>
<keyword evidence="3" id="KW-1185">Reference proteome</keyword>
<dbReference type="AlphaFoldDB" id="A0A9D3YCA6"/>
<evidence type="ECO:0000313" key="3">
    <source>
        <dbReference type="Proteomes" id="UP000828390"/>
    </source>
</evidence>